<dbReference type="InterPro" id="IPR013320">
    <property type="entry name" value="ConA-like_dom_sf"/>
</dbReference>
<evidence type="ECO:0000313" key="1">
    <source>
        <dbReference type="EMBL" id="PIK61204.1"/>
    </source>
</evidence>
<sequence>MLIKFKFQQIPGADIGPVVGRPIITFILLALLVDLSYCQNLNGLLSGGSDENCVYIFTIPRGDEGSCPSLTEAAGSLTEASSPLSLLAYYPLDCDSKDHSDNGRHGANIGSALYSEDAKCGNSRFFNGASKIQVDAFNGFNWGQAFSVSVWIKRTGQAGNYQGVVNNGYYSTGSWEIRMGEKTVHHDRGGVVTSNSPEHGTTRSLDVCSLWMNGTMS</sequence>
<proteinExistence type="predicted"/>
<comment type="caution">
    <text evidence="1">The sequence shown here is derived from an EMBL/GenBank/DDBJ whole genome shotgun (WGS) entry which is preliminary data.</text>
</comment>
<reference evidence="1 2" key="1">
    <citation type="journal article" date="2017" name="PLoS Biol.">
        <title>The sea cucumber genome provides insights into morphological evolution and visceral regeneration.</title>
        <authorList>
            <person name="Zhang X."/>
            <person name="Sun L."/>
            <person name="Yuan J."/>
            <person name="Sun Y."/>
            <person name="Gao Y."/>
            <person name="Zhang L."/>
            <person name="Li S."/>
            <person name="Dai H."/>
            <person name="Hamel J.F."/>
            <person name="Liu C."/>
            <person name="Yu Y."/>
            <person name="Liu S."/>
            <person name="Lin W."/>
            <person name="Guo K."/>
            <person name="Jin S."/>
            <person name="Xu P."/>
            <person name="Storey K.B."/>
            <person name="Huan P."/>
            <person name="Zhang T."/>
            <person name="Zhou Y."/>
            <person name="Zhang J."/>
            <person name="Lin C."/>
            <person name="Li X."/>
            <person name="Xing L."/>
            <person name="Huo D."/>
            <person name="Sun M."/>
            <person name="Wang L."/>
            <person name="Mercier A."/>
            <person name="Li F."/>
            <person name="Yang H."/>
            <person name="Xiang J."/>
        </authorList>
    </citation>
    <scope>NUCLEOTIDE SEQUENCE [LARGE SCALE GENOMIC DNA]</scope>
    <source>
        <strain evidence="1">Shaxun</strain>
        <tissue evidence="1">Muscle</tissue>
    </source>
</reference>
<name>A0A2G8LLT9_STIJA</name>
<protein>
    <submittedName>
        <fullName evidence="1">Uncharacterized protein</fullName>
    </submittedName>
</protein>
<gene>
    <name evidence="1" type="ORF">BSL78_01847</name>
</gene>
<organism evidence="1 2">
    <name type="scientific">Stichopus japonicus</name>
    <name type="common">Sea cucumber</name>
    <dbReference type="NCBI Taxonomy" id="307972"/>
    <lineage>
        <taxon>Eukaryota</taxon>
        <taxon>Metazoa</taxon>
        <taxon>Echinodermata</taxon>
        <taxon>Eleutherozoa</taxon>
        <taxon>Echinozoa</taxon>
        <taxon>Holothuroidea</taxon>
        <taxon>Aspidochirotacea</taxon>
        <taxon>Aspidochirotida</taxon>
        <taxon>Stichopodidae</taxon>
        <taxon>Apostichopus</taxon>
    </lineage>
</organism>
<dbReference type="Proteomes" id="UP000230750">
    <property type="component" value="Unassembled WGS sequence"/>
</dbReference>
<accession>A0A2G8LLT9</accession>
<dbReference type="Gene3D" id="2.60.120.200">
    <property type="match status" value="1"/>
</dbReference>
<evidence type="ECO:0000313" key="2">
    <source>
        <dbReference type="Proteomes" id="UP000230750"/>
    </source>
</evidence>
<dbReference type="SUPFAM" id="SSF49899">
    <property type="entry name" value="Concanavalin A-like lectins/glucanases"/>
    <property type="match status" value="1"/>
</dbReference>
<keyword evidence="2" id="KW-1185">Reference proteome</keyword>
<dbReference type="EMBL" id="MRZV01000038">
    <property type="protein sequence ID" value="PIK61204.1"/>
    <property type="molecule type" value="Genomic_DNA"/>
</dbReference>
<dbReference type="AlphaFoldDB" id="A0A2G8LLT9"/>
<dbReference type="OrthoDB" id="10030431at2759"/>